<dbReference type="GeneID" id="108235375"/>
<feature type="compositionally biased region" description="Polar residues" evidence="14">
    <location>
        <begin position="1720"/>
        <end position="1729"/>
    </location>
</feature>
<reference evidence="17" key="1">
    <citation type="submission" date="2025-08" db="UniProtKB">
        <authorList>
            <consortium name="Ensembl"/>
        </authorList>
    </citation>
    <scope>IDENTIFICATION</scope>
</reference>
<keyword evidence="10" id="KW-0007">Acetylation</keyword>
<feature type="compositionally biased region" description="Polar residues" evidence="14">
    <location>
        <begin position="1624"/>
        <end position="1633"/>
    </location>
</feature>
<feature type="compositionally biased region" description="Polar residues" evidence="14">
    <location>
        <begin position="578"/>
        <end position="589"/>
    </location>
</feature>
<feature type="compositionally biased region" description="Polar residues" evidence="14">
    <location>
        <begin position="1013"/>
        <end position="1024"/>
    </location>
</feature>
<dbReference type="SUPFAM" id="SSF49879">
    <property type="entry name" value="SMAD/FHA domain"/>
    <property type="match status" value="1"/>
</dbReference>
<evidence type="ECO:0000256" key="13">
    <source>
        <dbReference type="ARBA" id="ARBA00023306"/>
    </source>
</evidence>
<feature type="region of interest" description="Disordered" evidence="14">
    <location>
        <begin position="1969"/>
        <end position="1989"/>
    </location>
</feature>
<feature type="compositionally biased region" description="Polar residues" evidence="14">
    <location>
        <begin position="199"/>
        <end position="208"/>
    </location>
</feature>
<evidence type="ECO:0000256" key="6">
    <source>
        <dbReference type="ARBA" id="ARBA00022553"/>
    </source>
</evidence>
<dbReference type="Pfam" id="PF00498">
    <property type="entry name" value="FHA"/>
    <property type="match status" value="1"/>
</dbReference>
<feature type="region of interest" description="Disordered" evidence="14">
    <location>
        <begin position="680"/>
        <end position="734"/>
    </location>
</feature>
<dbReference type="STRING" id="37003.ENSKMAP00000012449"/>
<dbReference type="RefSeq" id="XP_017270814.1">
    <property type="nucleotide sequence ID" value="XM_017415325.3"/>
</dbReference>
<feature type="compositionally biased region" description="Polar residues" evidence="14">
    <location>
        <begin position="1053"/>
        <end position="1068"/>
    </location>
</feature>
<feature type="compositionally biased region" description="Polar residues" evidence="14">
    <location>
        <begin position="378"/>
        <end position="390"/>
    </location>
</feature>
<dbReference type="RefSeq" id="XP_017270812.1">
    <property type="nucleotide sequence ID" value="XM_017415323.3"/>
</dbReference>
<feature type="region of interest" description="Disordered" evidence="14">
    <location>
        <begin position="938"/>
        <end position="1774"/>
    </location>
</feature>
<evidence type="ECO:0000256" key="5">
    <source>
        <dbReference type="ARBA" id="ARBA00022499"/>
    </source>
</evidence>
<accession>A0A3Q3ALZ0</accession>
<feature type="compositionally biased region" description="Polar residues" evidence="14">
    <location>
        <begin position="690"/>
        <end position="703"/>
    </location>
</feature>
<dbReference type="GO" id="GO:0005634">
    <property type="term" value="C:nucleus"/>
    <property type="evidence" value="ECO:0007669"/>
    <property type="project" value="UniProtKB-SubCell"/>
</dbReference>
<feature type="domain" description="BRCT" evidence="16">
    <location>
        <begin position="1781"/>
        <end position="1859"/>
    </location>
</feature>
<feature type="compositionally biased region" description="Acidic residues" evidence="14">
    <location>
        <begin position="399"/>
        <end position="408"/>
    </location>
</feature>
<feature type="compositionally biased region" description="Basic and acidic residues" evidence="14">
    <location>
        <begin position="1516"/>
        <end position="1534"/>
    </location>
</feature>
<feature type="compositionally biased region" description="Low complexity" evidence="14">
    <location>
        <begin position="1762"/>
        <end position="1774"/>
    </location>
</feature>
<evidence type="ECO:0000256" key="11">
    <source>
        <dbReference type="ARBA" id="ARBA00023204"/>
    </source>
</evidence>
<dbReference type="PANTHER" id="PTHR23196">
    <property type="entry name" value="PAX TRANSCRIPTION ACTIVATION DOMAIN INTERACTING PROTEIN"/>
    <property type="match status" value="1"/>
</dbReference>
<feature type="compositionally biased region" description="Basic and acidic residues" evidence="14">
    <location>
        <begin position="1176"/>
        <end position="1187"/>
    </location>
</feature>
<protein>
    <recommendedName>
        <fullName evidence="3">Mediator of DNA damage checkpoint protein 1</fullName>
    </recommendedName>
</protein>
<keyword evidence="8" id="KW-0227">DNA damage</keyword>
<dbReference type="CTD" id="9656"/>
<dbReference type="SUPFAM" id="SSF52113">
    <property type="entry name" value="BRCT domain"/>
    <property type="match status" value="2"/>
</dbReference>
<feature type="compositionally biased region" description="Basic and acidic residues" evidence="14">
    <location>
        <begin position="1228"/>
        <end position="1238"/>
    </location>
</feature>
<keyword evidence="5" id="KW-1017">Isopeptide bond</keyword>
<keyword evidence="7" id="KW-0677">Repeat</keyword>
<name>A0A3Q3ALZ0_KRYMA</name>
<feature type="compositionally biased region" description="Basic and acidic residues" evidence="14">
    <location>
        <begin position="1634"/>
        <end position="1653"/>
    </location>
</feature>
<evidence type="ECO:0000256" key="1">
    <source>
        <dbReference type="ARBA" id="ARBA00004123"/>
    </source>
</evidence>
<evidence type="ECO:0000259" key="16">
    <source>
        <dbReference type="PROSITE" id="PS50172"/>
    </source>
</evidence>
<feature type="compositionally biased region" description="Polar residues" evidence="14">
    <location>
        <begin position="1144"/>
        <end position="1157"/>
    </location>
</feature>
<dbReference type="KEGG" id="kmr:108235375"/>
<feature type="compositionally biased region" description="Basic and acidic residues" evidence="14">
    <location>
        <begin position="283"/>
        <end position="296"/>
    </location>
</feature>
<feature type="region of interest" description="Disordered" evidence="14">
    <location>
        <begin position="763"/>
        <end position="794"/>
    </location>
</feature>
<dbReference type="InterPro" id="IPR051579">
    <property type="entry name" value="DDR_Transcriptional_Reg"/>
</dbReference>
<keyword evidence="9" id="KW-0832">Ubl conjugation</keyword>
<feature type="compositionally biased region" description="Basic and acidic residues" evidence="14">
    <location>
        <begin position="1263"/>
        <end position="1274"/>
    </location>
</feature>
<dbReference type="GO" id="GO:0006281">
    <property type="term" value="P:DNA repair"/>
    <property type="evidence" value="ECO:0007669"/>
    <property type="project" value="UniProtKB-KW"/>
</dbReference>
<proteinExistence type="predicted"/>
<feature type="compositionally biased region" description="Basic and acidic residues" evidence="14">
    <location>
        <begin position="219"/>
        <end position="241"/>
    </location>
</feature>
<evidence type="ECO:0000259" key="15">
    <source>
        <dbReference type="PROSITE" id="PS50006"/>
    </source>
</evidence>
<feature type="compositionally biased region" description="Basic and acidic residues" evidence="14">
    <location>
        <begin position="1294"/>
        <end position="1396"/>
    </location>
</feature>
<feature type="compositionally biased region" description="Low complexity" evidence="14">
    <location>
        <begin position="242"/>
        <end position="254"/>
    </location>
</feature>
<dbReference type="OrthoDB" id="342264at2759"/>
<evidence type="ECO:0000256" key="12">
    <source>
        <dbReference type="ARBA" id="ARBA00023242"/>
    </source>
</evidence>
<dbReference type="CDD" id="cd17744">
    <property type="entry name" value="BRCT_MDC1_rpt1"/>
    <property type="match status" value="1"/>
</dbReference>
<dbReference type="PROSITE" id="PS50006">
    <property type="entry name" value="FHA_DOMAIN"/>
    <property type="match status" value="1"/>
</dbReference>
<reference evidence="17" key="2">
    <citation type="submission" date="2025-09" db="UniProtKB">
        <authorList>
            <consortium name="Ensembl"/>
        </authorList>
    </citation>
    <scope>IDENTIFICATION</scope>
</reference>
<dbReference type="Gene3D" id="2.60.200.20">
    <property type="match status" value="1"/>
</dbReference>
<evidence type="ECO:0000256" key="10">
    <source>
        <dbReference type="ARBA" id="ARBA00022990"/>
    </source>
</evidence>
<organism evidence="17 18">
    <name type="scientific">Kryptolebias marmoratus</name>
    <name type="common">Mangrove killifish</name>
    <name type="synonym">Rivulus marmoratus</name>
    <dbReference type="NCBI Taxonomy" id="37003"/>
    <lineage>
        <taxon>Eukaryota</taxon>
        <taxon>Metazoa</taxon>
        <taxon>Chordata</taxon>
        <taxon>Craniata</taxon>
        <taxon>Vertebrata</taxon>
        <taxon>Euteleostomi</taxon>
        <taxon>Actinopterygii</taxon>
        <taxon>Neopterygii</taxon>
        <taxon>Teleostei</taxon>
        <taxon>Neoteleostei</taxon>
        <taxon>Acanthomorphata</taxon>
        <taxon>Ovalentaria</taxon>
        <taxon>Atherinomorphae</taxon>
        <taxon>Cyprinodontiformes</taxon>
        <taxon>Rivulidae</taxon>
        <taxon>Kryptolebias</taxon>
    </lineage>
</organism>
<evidence type="ECO:0000313" key="17">
    <source>
        <dbReference type="Ensembl" id="ENSKMAP00000012449.1"/>
    </source>
</evidence>
<sequence length="1989" mass="216503">MDATQAISDSILESDEEENKEENQRKRGRPLAKLCILKNPHLPETELPLFLGDNVLGRDPSICSLPLPASSVSKQHATICISVYKRRGCCSEVDMEALVWDLGSMNGTRKGRLKLTPNVRYALGEGDSLVLADIPCQYVSCGSDSVSSHDVMRIPGSRNSRVKTGLPDAVGDTDTVGKKCVNGGTKAKKTPDRGGCLSFEQTPTQPQGSLVPESDSDSEGERGGRGDRRQKTRVSDCDSHKSSPSSSTFLSPPDKIVPESEDESLIATPSSSSSNRHVSFSTEKTDVDVERQHLEKNTSPAFIENTEEDEERAARGGTTSKETGQDVKQKKNVSFTEEDESLVSTPGVSRGAIPALNMDSDTDVEGEEGEGIPAGHLSLNTSQQADQPPNTVLFHMDSDTDVDEDEDISDKAPKPVPSSNETAEPSRVASGIQPEGITTDSDTDVDDDKVAVSEAIITTKATSFQTDSASSRDFRLDSDTDVEEEGEAGSCTKSNNSKTDETLIKSDLKPDVSESVPAAAPDSKDESVGAPAVGGPSAAAALTESCTSEAAAADLDILSDSDTDMSEQEEPLLVVPQDVTNVSASSIKMSGSGVDTELEESRAGDGANPADLRGDSDTDVDDEKGEDQIPQLLRERSLGSPVPLLKNCSTPVQVSGAETSALRPAVLSCSDQGDEDYAEAETQYFVLQTRDPQTGADPNSASGLKSKADDRSSRGDSFQPGLSDSSHLQCQDGALDTESTQAFVSVEGGVNLEETQAFISAADRTAAENDSNLEATQVYEENKEPGKNSEVPEKDGCVNLAFEATQAYISEQDSDEDKRPNAAVTETADITDFSSTLATAETQPVLPSEEEGSLETNNPICSVQVKPKIQNETKENNPSEAALITETQPMCTSDDKESDDEDLSPQLEEEQTQPFTCSALSLAETQHMHVSVVETQPMVLDEDDDEHSMPLLPKRKAKQLRIEEEESQQLTSSAACTAETQPVVASEDDDDDDSMPGPRKRKARLLQLEDETQSLGNSVESQPLVTCEGGQSDEENFSPCPRKRKAKPLQVEEAQTQPLISSEGSGFSPQPEGRGEDEENDSEVFVLPRQRKAKRLHLEDEETQQLTNSELSTAETQPTLEDEGDATASPQIEETLRHDEEQAQPLTTAEVSAAETQLNEKSDSIPGPQKSTAKQHHPEEECSEPPKRQTRKERKTLTKTRGRRGKAKSEDDNSEEEVKQTGEGIITRQREDEEEKSRSVGKKSLKKGQKEGKLEGDMGVAKVRQEKEETKHEEMETDDGERQEEPGRRRRRGEKLQYEGKGKEEQGKLQMETAERIKPDLESLERDRMKEKQNLKKEIEKKEQKEKERLEENLETAKKEQKERLEREEQQEHQTRLETEKEAPEKQLRDKEEKQKVSARGRRSTRKTIAALCPEQNSAVSTSDDFPSSRTRSRSNSSNSISSERSASSVSTQESKGRGRGGKRSSETLQTPVIRSSRRRLTVAAAPTEPNSSCSFSSEISSCRSSQNRARGGRQHGSDCHDASSSETLHKNDTKGSSAQQAGTSRGQQRVNANESKPSVLNEDGQSCQEKRSLNEKSPLPKRNVRVRGQKAVSTENVEEPVAPSVSEGDGGRNKRNTRKSELETNTDMGTNKVSKEKGRVQKPAEEEGKGEQNDNIPAAVQVRRTGRSSSAQMKKNVKESLPEEELEDGDKKTVEAAEKKARGRTSVGQKNKNEELKESGTSASSTKLNAKEEASEPRTPTSNASRKRQASSDSSPLAKTPRSSSGSPAARGRLRAGSQAYKVLFTGVVDEKGERVLTRLGGSMAKGVLDMNCLVTDKVRRTVKFLCAVAKGIPVVTTDWLEKSGKAGSFLSPHAFLVKDPEQEKKFSFCLQDSLNTAQSQPLLQGYQIHVTKSVKPEPVHMKEIICCSGAVFLTKMPSSQKPRTVVITCEEDWRLCGPAVSASLPVVTAEFVLTGILQQKLDFETHALSPTANSQPAGDRGRSRRKT</sequence>
<feature type="compositionally biased region" description="Acidic residues" evidence="14">
    <location>
        <begin position="896"/>
        <end position="911"/>
    </location>
</feature>
<feature type="compositionally biased region" description="Basic and acidic residues" evidence="14">
    <location>
        <begin position="780"/>
        <end position="794"/>
    </location>
</feature>
<feature type="compositionally biased region" description="Polar residues" evidence="14">
    <location>
        <begin position="720"/>
        <end position="729"/>
    </location>
</feature>
<feature type="compositionally biased region" description="Basic residues" evidence="14">
    <location>
        <begin position="1397"/>
        <end position="1406"/>
    </location>
</feature>
<dbReference type="InterPro" id="IPR001357">
    <property type="entry name" value="BRCT_dom"/>
</dbReference>
<comment type="subcellular location">
    <subcellularLocation>
        <location evidence="2">Chromosome</location>
    </subcellularLocation>
    <subcellularLocation>
        <location evidence="1">Nucleus</location>
    </subcellularLocation>
</comment>
<feature type="compositionally biased region" description="Basic residues" evidence="14">
    <location>
        <begin position="1188"/>
        <end position="1206"/>
    </location>
</feature>
<keyword evidence="13" id="KW-0131">Cell cycle</keyword>
<dbReference type="SMART" id="SM00292">
    <property type="entry name" value="BRCT"/>
    <property type="match status" value="2"/>
</dbReference>
<feature type="compositionally biased region" description="Polar residues" evidence="14">
    <location>
        <begin position="832"/>
        <end position="842"/>
    </location>
</feature>
<evidence type="ECO:0000256" key="9">
    <source>
        <dbReference type="ARBA" id="ARBA00022843"/>
    </source>
</evidence>
<evidence type="ECO:0000256" key="2">
    <source>
        <dbReference type="ARBA" id="ARBA00004286"/>
    </source>
</evidence>
<evidence type="ECO:0000256" key="7">
    <source>
        <dbReference type="ARBA" id="ARBA00022737"/>
    </source>
</evidence>
<feature type="compositionally biased region" description="Polar residues" evidence="14">
    <location>
        <begin position="968"/>
        <end position="980"/>
    </location>
</feature>
<feature type="compositionally biased region" description="Basic and acidic residues" evidence="14">
    <location>
        <begin position="1690"/>
        <end position="1701"/>
    </location>
</feature>
<feature type="compositionally biased region" description="Polar residues" evidence="14">
    <location>
        <begin position="459"/>
        <end position="469"/>
    </location>
</feature>
<keyword evidence="6" id="KW-0597">Phosphoprotein</keyword>
<dbReference type="InterPro" id="IPR008984">
    <property type="entry name" value="SMAD_FHA_dom_sf"/>
</dbReference>
<evidence type="ECO:0000313" key="18">
    <source>
        <dbReference type="Proteomes" id="UP000264800"/>
    </source>
</evidence>
<dbReference type="InterPro" id="IPR036420">
    <property type="entry name" value="BRCT_dom_sf"/>
</dbReference>
<feature type="region of interest" description="Disordered" evidence="14">
    <location>
        <begin position="809"/>
        <end position="913"/>
    </location>
</feature>
<dbReference type="Gene3D" id="3.40.50.10190">
    <property type="entry name" value="BRCT domain"/>
    <property type="match status" value="2"/>
</dbReference>
<feature type="domain" description="FHA" evidence="15">
    <location>
        <begin position="54"/>
        <end position="115"/>
    </location>
</feature>
<keyword evidence="11" id="KW-0234">DNA repair</keyword>
<feature type="compositionally biased region" description="Polar residues" evidence="14">
    <location>
        <begin position="1104"/>
        <end position="1119"/>
    </location>
</feature>
<feature type="compositionally biased region" description="Basic and acidic residues" evidence="14">
    <location>
        <begin position="1207"/>
        <end position="1220"/>
    </location>
</feature>
<evidence type="ECO:0000256" key="8">
    <source>
        <dbReference type="ARBA" id="ARBA00022763"/>
    </source>
</evidence>
<keyword evidence="12" id="KW-0539">Nucleus</keyword>
<dbReference type="GO" id="GO:0005694">
    <property type="term" value="C:chromosome"/>
    <property type="evidence" value="ECO:0007669"/>
    <property type="project" value="UniProtKB-SubCell"/>
</dbReference>
<feature type="compositionally biased region" description="Basic and acidic residues" evidence="14">
    <location>
        <begin position="498"/>
        <end position="512"/>
    </location>
</feature>
<dbReference type="CDD" id="cd18441">
    <property type="entry name" value="BRCT_MDC1_rpt2"/>
    <property type="match status" value="1"/>
</dbReference>
<dbReference type="OMA" id="IHESPHM"/>
<feature type="compositionally biased region" description="Acidic residues" evidence="14">
    <location>
        <begin position="557"/>
        <end position="570"/>
    </location>
</feature>
<feature type="region of interest" description="Disordered" evidence="14">
    <location>
        <begin position="1"/>
        <end position="26"/>
    </location>
</feature>
<feature type="compositionally biased region" description="Polar residues" evidence="14">
    <location>
        <begin position="1415"/>
        <end position="1426"/>
    </location>
</feature>
<keyword evidence="4" id="KW-0158">Chromosome</keyword>
<feature type="compositionally biased region" description="Low complexity" evidence="14">
    <location>
        <begin position="528"/>
        <end position="541"/>
    </location>
</feature>
<dbReference type="Pfam" id="PF16589">
    <property type="entry name" value="BRCT_2"/>
    <property type="match status" value="1"/>
</dbReference>
<feature type="compositionally biased region" description="Low complexity" evidence="14">
    <location>
        <begin position="1428"/>
        <end position="1454"/>
    </location>
</feature>
<dbReference type="PROSITE" id="PS50172">
    <property type="entry name" value="BRCT"/>
    <property type="match status" value="1"/>
</dbReference>
<dbReference type="PANTHER" id="PTHR23196:SF34">
    <property type="entry name" value="MEDIATOR OF DNA DAMAGE CHECKPOINT PROTEIN 1"/>
    <property type="match status" value="1"/>
</dbReference>
<dbReference type="Pfam" id="PF16770">
    <property type="entry name" value="RTT107_BRCT_5"/>
    <property type="match status" value="1"/>
</dbReference>
<keyword evidence="18" id="KW-1185">Reference proteome</keyword>
<feature type="compositionally biased region" description="Acidic residues" evidence="14">
    <location>
        <begin position="360"/>
        <end position="370"/>
    </location>
</feature>
<evidence type="ECO:0000256" key="14">
    <source>
        <dbReference type="SAM" id="MobiDB-lite"/>
    </source>
</evidence>
<dbReference type="Proteomes" id="UP000264800">
    <property type="component" value="Unplaced"/>
</dbReference>
<dbReference type="GeneTree" id="ENSGT00940000161757"/>
<evidence type="ECO:0000256" key="4">
    <source>
        <dbReference type="ARBA" id="ARBA00022454"/>
    </source>
</evidence>
<feature type="compositionally biased region" description="Low complexity" evidence="14">
    <location>
        <begin position="270"/>
        <end position="281"/>
    </location>
</feature>
<feature type="compositionally biased region" description="Low complexity" evidence="14">
    <location>
        <begin position="1492"/>
        <end position="1506"/>
    </location>
</feature>
<dbReference type="InterPro" id="IPR000253">
    <property type="entry name" value="FHA_dom"/>
</dbReference>
<feature type="compositionally biased region" description="Polar residues" evidence="14">
    <location>
        <begin position="1535"/>
        <end position="1568"/>
    </location>
</feature>
<dbReference type="Ensembl" id="ENSKMAT00000012634.1">
    <property type="protein sequence ID" value="ENSKMAP00000012449.1"/>
    <property type="gene ID" value="ENSKMAG00000009351.1"/>
</dbReference>
<evidence type="ECO:0000256" key="3">
    <source>
        <dbReference type="ARBA" id="ARBA00015014"/>
    </source>
</evidence>
<dbReference type="CDD" id="cd22665">
    <property type="entry name" value="FHA_MDC1"/>
    <property type="match status" value="1"/>
</dbReference>
<dbReference type="RefSeq" id="XP_017270815.1">
    <property type="nucleotide sequence ID" value="XM_017415326.3"/>
</dbReference>
<dbReference type="RefSeq" id="XP_037836436.1">
    <property type="nucleotide sequence ID" value="XM_037980508.1"/>
</dbReference>
<feature type="region of interest" description="Disordered" evidence="14">
    <location>
        <begin position="155"/>
        <end position="646"/>
    </location>
</feature>